<comment type="caution">
    <text evidence="2">The sequence shown here is derived from an EMBL/GenBank/DDBJ whole genome shotgun (WGS) entry which is preliminary data.</text>
</comment>
<dbReference type="EMBL" id="RBNJ01005800">
    <property type="protein sequence ID" value="RUS28997.1"/>
    <property type="molecule type" value="Genomic_DNA"/>
</dbReference>
<feature type="compositionally biased region" description="Low complexity" evidence="1">
    <location>
        <begin position="217"/>
        <end position="226"/>
    </location>
</feature>
<feature type="region of interest" description="Disordered" evidence="1">
    <location>
        <begin position="18"/>
        <end position="62"/>
    </location>
</feature>
<keyword evidence="3" id="KW-1185">Reference proteome</keyword>
<gene>
    <name evidence="2" type="ORF">BC938DRAFT_481190</name>
</gene>
<organism evidence="2 3">
    <name type="scientific">Jimgerdemannia flammicorona</name>
    <dbReference type="NCBI Taxonomy" id="994334"/>
    <lineage>
        <taxon>Eukaryota</taxon>
        <taxon>Fungi</taxon>
        <taxon>Fungi incertae sedis</taxon>
        <taxon>Mucoromycota</taxon>
        <taxon>Mucoromycotina</taxon>
        <taxon>Endogonomycetes</taxon>
        <taxon>Endogonales</taxon>
        <taxon>Endogonaceae</taxon>
        <taxon>Jimgerdemannia</taxon>
    </lineage>
</organism>
<name>A0A433QGR4_9FUNG</name>
<feature type="region of interest" description="Disordered" evidence="1">
    <location>
        <begin position="179"/>
        <end position="230"/>
    </location>
</feature>
<sequence>MGWPSYCDDVLPFEESGSCNIKTATTQTRDTVPPGTPSQMPSPSSEPPGNLPARSTPIRTEKPRYNYQSQLSKAPKHRTVTYILPKPTSVPSLLLLLSASSPAFLAKAPRSAPVYPSVQRATSSSGTSGERAMVRARTRSIDRRSGRQCLPVRKIDGSMTSGWFVAASITTLCSVESRISSSSSQSTEKQPERIRVTDDKRDRAFLPSSPLVSLRPNSASSSSRNNTHGLHRRATLKVRTIAFSDSPICASGGRFDTIGPPTSPLTRSGIDTAKKLAEDSVATALASRVLPVPGGPYLRSGRGDTVVKHGNMGPVPQAEDGHERTTNRNKIKNVQEHTFGWPNPEAAVGIRMLVDPDDGFLEFGL</sequence>
<evidence type="ECO:0000313" key="3">
    <source>
        <dbReference type="Proteomes" id="UP000274822"/>
    </source>
</evidence>
<dbReference type="AlphaFoldDB" id="A0A433QGR4"/>
<feature type="compositionally biased region" description="Polar residues" evidence="1">
    <location>
        <begin position="18"/>
        <end position="30"/>
    </location>
</feature>
<proteinExistence type="predicted"/>
<reference evidence="2 3" key="1">
    <citation type="journal article" date="2018" name="New Phytol.">
        <title>Phylogenomics of Endogonaceae and evolution of mycorrhizas within Mucoromycota.</title>
        <authorList>
            <person name="Chang Y."/>
            <person name="Desiro A."/>
            <person name="Na H."/>
            <person name="Sandor L."/>
            <person name="Lipzen A."/>
            <person name="Clum A."/>
            <person name="Barry K."/>
            <person name="Grigoriev I.V."/>
            <person name="Martin F.M."/>
            <person name="Stajich J.E."/>
            <person name="Smith M.E."/>
            <person name="Bonito G."/>
            <person name="Spatafora J.W."/>
        </authorList>
    </citation>
    <scope>NUCLEOTIDE SEQUENCE [LARGE SCALE GENOMIC DNA]</scope>
    <source>
        <strain evidence="2 3">AD002</strain>
    </source>
</reference>
<accession>A0A433QGR4</accession>
<feature type="region of interest" description="Disordered" evidence="1">
    <location>
        <begin position="110"/>
        <end position="142"/>
    </location>
</feature>
<dbReference type="Proteomes" id="UP000274822">
    <property type="component" value="Unassembled WGS sequence"/>
</dbReference>
<evidence type="ECO:0000313" key="2">
    <source>
        <dbReference type="EMBL" id="RUS28997.1"/>
    </source>
</evidence>
<dbReference type="PANTHER" id="PTHR37449">
    <property type="match status" value="1"/>
</dbReference>
<feature type="compositionally biased region" description="Basic and acidic residues" evidence="1">
    <location>
        <begin position="189"/>
        <end position="204"/>
    </location>
</feature>
<feature type="compositionally biased region" description="Polar residues" evidence="1">
    <location>
        <begin position="119"/>
        <end position="128"/>
    </location>
</feature>
<protein>
    <submittedName>
        <fullName evidence="2">Uncharacterized protein</fullName>
    </submittedName>
</protein>
<dbReference type="PANTHER" id="PTHR37449:SF1">
    <property type="entry name" value="OS02G0159950 PROTEIN"/>
    <property type="match status" value="1"/>
</dbReference>
<evidence type="ECO:0000256" key="1">
    <source>
        <dbReference type="SAM" id="MobiDB-lite"/>
    </source>
</evidence>